<protein>
    <recommendedName>
        <fullName evidence="2">CCR4-NOT transcription complex subunit 9</fullName>
    </recommendedName>
    <alternativeName>
        <fullName evidence="3">Cell differentiation protein RQCD1 homolog</fullName>
    </alternativeName>
</protein>
<proteinExistence type="predicted"/>
<evidence type="ECO:0000256" key="1">
    <source>
        <dbReference type="ARBA" id="ARBA00004201"/>
    </source>
</evidence>
<dbReference type="Gene3D" id="1.25.10.10">
    <property type="entry name" value="Leucine-rich Repeat Variant"/>
    <property type="match status" value="1"/>
</dbReference>
<comment type="subcellular location">
    <subcellularLocation>
        <location evidence="1">Cytoplasm</location>
        <location evidence="1">P-body</location>
    </subcellularLocation>
</comment>
<dbReference type="PANTHER" id="PTHR12262">
    <property type="entry name" value="CCR4-NOT TRANSCRIPTION COMPLEX SUBUNIT 9"/>
    <property type="match status" value="1"/>
</dbReference>
<keyword evidence="6" id="KW-1185">Reference proteome</keyword>
<dbReference type="InterPro" id="IPR011989">
    <property type="entry name" value="ARM-like"/>
</dbReference>
<dbReference type="EMBL" id="CAAALY010265546">
    <property type="protein sequence ID" value="VEL40592.1"/>
    <property type="molecule type" value="Genomic_DNA"/>
</dbReference>
<feature type="compositionally biased region" description="Low complexity" evidence="4">
    <location>
        <begin position="172"/>
        <end position="182"/>
    </location>
</feature>
<evidence type="ECO:0000313" key="5">
    <source>
        <dbReference type="EMBL" id="VEL40592.1"/>
    </source>
</evidence>
<dbReference type="GO" id="GO:0006402">
    <property type="term" value="P:mRNA catabolic process"/>
    <property type="evidence" value="ECO:0007669"/>
    <property type="project" value="InterPro"/>
</dbReference>
<dbReference type="GO" id="GO:0000932">
    <property type="term" value="C:P-body"/>
    <property type="evidence" value="ECO:0007669"/>
    <property type="project" value="UniProtKB-SubCell"/>
</dbReference>
<dbReference type="AlphaFoldDB" id="A0A3S5AMF5"/>
<dbReference type="Proteomes" id="UP000784294">
    <property type="component" value="Unassembled WGS sequence"/>
</dbReference>
<name>A0A3S5AMF5_9PLAT</name>
<dbReference type="Pfam" id="PF04078">
    <property type="entry name" value="Rcd1"/>
    <property type="match status" value="1"/>
</dbReference>
<dbReference type="OrthoDB" id="1183224at2759"/>
<gene>
    <name evidence="5" type="ORF">PXEA_LOCUS34032</name>
</gene>
<evidence type="ECO:0000313" key="6">
    <source>
        <dbReference type="Proteomes" id="UP000784294"/>
    </source>
</evidence>
<dbReference type="GO" id="GO:0030014">
    <property type="term" value="C:CCR4-NOT complex"/>
    <property type="evidence" value="ECO:0007669"/>
    <property type="project" value="InterPro"/>
</dbReference>
<sequence length="225" mass="23275">MQKMLLDNCGLAYICQTYQRFAHVATVLEKMVFQLAQEPSLRLLKHVIRCYLRLSDHQKARETLKTCLPTHLSDDTFSSILEQDMATKRWLTQLLRHLQITPAPSTVIDGNPISSSASSVSTVVGSASSTGVAADIVGVRGSTDSMDASGSGGVSITALGNPASSESSDVINNSGSAGNAGQAGPVGSLVICTSSGSGSMSQRLHLSTSASTVTSLASAVSGGSK</sequence>
<organism evidence="5 6">
    <name type="scientific">Protopolystoma xenopodis</name>
    <dbReference type="NCBI Taxonomy" id="117903"/>
    <lineage>
        <taxon>Eukaryota</taxon>
        <taxon>Metazoa</taxon>
        <taxon>Spiralia</taxon>
        <taxon>Lophotrochozoa</taxon>
        <taxon>Platyhelminthes</taxon>
        <taxon>Monogenea</taxon>
        <taxon>Polyopisthocotylea</taxon>
        <taxon>Polystomatidea</taxon>
        <taxon>Polystomatidae</taxon>
        <taxon>Protopolystoma</taxon>
    </lineage>
</organism>
<comment type="caution">
    <text evidence="5">The sequence shown here is derived from an EMBL/GenBank/DDBJ whole genome shotgun (WGS) entry which is preliminary data.</text>
</comment>
<evidence type="ECO:0000256" key="3">
    <source>
        <dbReference type="ARBA" id="ARBA00030283"/>
    </source>
</evidence>
<dbReference type="InterPro" id="IPR007216">
    <property type="entry name" value="CNOT9"/>
</dbReference>
<reference evidence="5" key="1">
    <citation type="submission" date="2018-11" db="EMBL/GenBank/DDBJ databases">
        <authorList>
            <consortium name="Pathogen Informatics"/>
        </authorList>
    </citation>
    <scope>NUCLEOTIDE SEQUENCE</scope>
</reference>
<evidence type="ECO:0000256" key="4">
    <source>
        <dbReference type="SAM" id="MobiDB-lite"/>
    </source>
</evidence>
<feature type="compositionally biased region" description="Polar residues" evidence="4">
    <location>
        <begin position="162"/>
        <end position="171"/>
    </location>
</feature>
<feature type="region of interest" description="Disordered" evidence="4">
    <location>
        <begin position="144"/>
        <end position="182"/>
    </location>
</feature>
<evidence type="ECO:0000256" key="2">
    <source>
        <dbReference type="ARBA" id="ARBA00014171"/>
    </source>
</evidence>
<accession>A0A3S5AMF5</accession>